<dbReference type="EMBL" id="QTUB01000001">
    <property type="protein sequence ID" value="REF27631.1"/>
    <property type="molecule type" value="Genomic_DNA"/>
</dbReference>
<dbReference type="InterPro" id="IPR025030">
    <property type="entry name" value="DUF3950"/>
</dbReference>
<dbReference type="NCBIfam" id="NF041551">
    <property type="entry name" value="YlcI_YnfO_N"/>
    <property type="match status" value="1"/>
</dbReference>
<feature type="domain" description="DUF3950" evidence="1">
    <location>
        <begin position="37"/>
        <end position="53"/>
    </location>
</feature>
<evidence type="ECO:0000259" key="1">
    <source>
        <dbReference type="Pfam" id="PF13132"/>
    </source>
</evidence>
<reference evidence="2 3" key="1">
    <citation type="submission" date="2018-08" db="EMBL/GenBank/DDBJ databases">
        <title>Genomic Encyclopedia of Archaeal and Bacterial Type Strains, Phase II (KMG-II): from individual species to whole genera.</title>
        <authorList>
            <person name="Goeker M."/>
        </authorList>
    </citation>
    <scope>NUCLEOTIDE SEQUENCE [LARGE SCALE GENOMIC DNA]</scope>
    <source>
        <strain evidence="2 3">DSM 17905</strain>
    </source>
</reference>
<evidence type="ECO:0000313" key="3">
    <source>
        <dbReference type="Proteomes" id="UP000256294"/>
    </source>
</evidence>
<sequence>MATGHKNNKSGYKGIRFPHELIEEINDSVEAGKPSNPSANFSAWVIDACERKLKSERRKAKASSEQ</sequence>
<dbReference type="Proteomes" id="UP000256294">
    <property type="component" value="Unassembled WGS sequence"/>
</dbReference>
<keyword evidence="3" id="KW-1185">Reference proteome</keyword>
<gene>
    <name evidence="2" type="ORF">BDD26_2440</name>
</gene>
<proteinExistence type="predicted"/>
<organism evidence="2 3">
    <name type="scientific">Xenorhabdus cabanillasii</name>
    <dbReference type="NCBI Taxonomy" id="351673"/>
    <lineage>
        <taxon>Bacteria</taxon>
        <taxon>Pseudomonadati</taxon>
        <taxon>Pseudomonadota</taxon>
        <taxon>Gammaproteobacteria</taxon>
        <taxon>Enterobacterales</taxon>
        <taxon>Morganellaceae</taxon>
        <taxon>Xenorhabdus</taxon>
    </lineage>
</organism>
<dbReference type="Pfam" id="PF13132">
    <property type="entry name" value="DUF3950"/>
    <property type="match status" value="1"/>
</dbReference>
<dbReference type="AlphaFoldDB" id="A0A3D9USF6"/>
<comment type="caution">
    <text evidence="2">The sequence shown here is derived from an EMBL/GenBank/DDBJ whole genome shotgun (WGS) entry which is preliminary data.</text>
</comment>
<evidence type="ECO:0000313" key="2">
    <source>
        <dbReference type="EMBL" id="REF27631.1"/>
    </source>
</evidence>
<name>A0A3D9USF6_9GAMM</name>
<dbReference type="RefSeq" id="WP_115826647.1">
    <property type="nucleotide sequence ID" value="NZ_QTUB01000001.1"/>
</dbReference>
<accession>A0A3D9USF6</accession>
<protein>
    <submittedName>
        <fullName evidence="2">Uncharacterized protein DUF3950</fullName>
    </submittedName>
</protein>